<evidence type="ECO:0000256" key="3">
    <source>
        <dbReference type="ARBA" id="ARBA00022692"/>
    </source>
</evidence>
<dbReference type="AlphaFoldDB" id="A0A1M5U4B6"/>
<evidence type="ECO:0000313" key="8">
    <source>
        <dbReference type="EMBL" id="SHH57809.1"/>
    </source>
</evidence>
<dbReference type="GO" id="GO:0005886">
    <property type="term" value="C:plasma membrane"/>
    <property type="evidence" value="ECO:0007669"/>
    <property type="project" value="UniProtKB-SubCell"/>
</dbReference>
<dbReference type="OrthoDB" id="7584869at2"/>
<dbReference type="PANTHER" id="PTHR23520">
    <property type="entry name" value="TRANSPORTER, PUTATIVE (AFU_ORTHOLOGUE AFUA_3G04000)-RELATED"/>
    <property type="match status" value="1"/>
</dbReference>
<dbReference type="Pfam" id="PF07690">
    <property type="entry name" value="MFS_1"/>
    <property type="match status" value="1"/>
</dbReference>
<dbReference type="InterPro" id="IPR036259">
    <property type="entry name" value="MFS_trans_sf"/>
</dbReference>
<reference evidence="9" key="1">
    <citation type="submission" date="2016-11" db="EMBL/GenBank/DDBJ databases">
        <authorList>
            <person name="Varghese N."/>
            <person name="Submissions S."/>
        </authorList>
    </citation>
    <scope>NUCLEOTIDE SEQUENCE [LARGE SCALE GENOMIC DNA]</scope>
    <source>
        <strain evidence="9">DSM 13643</strain>
    </source>
</reference>
<keyword evidence="9" id="KW-1185">Reference proteome</keyword>
<feature type="transmembrane region" description="Helical" evidence="6">
    <location>
        <begin position="263"/>
        <end position="286"/>
    </location>
</feature>
<keyword evidence="3 6" id="KW-0812">Transmembrane</keyword>
<organism evidence="8 9">
    <name type="scientific">Caloranaerobacter azorensis DSM 13643</name>
    <dbReference type="NCBI Taxonomy" id="1121264"/>
    <lineage>
        <taxon>Bacteria</taxon>
        <taxon>Bacillati</taxon>
        <taxon>Bacillota</taxon>
        <taxon>Tissierellia</taxon>
        <taxon>Tissierellales</taxon>
        <taxon>Thermohalobacteraceae</taxon>
        <taxon>Caloranaerobacter</taxon>
    </lineage>
</organism>
<dbReference type="PROSITE" id="PS50850">
    <property type="entry name" value="MFS"/>
    <property type="match status" value="1"/>
</dbReference>
<feature type="transmembrane region" description="Helical" evidence="6">
    <location>
        <begin position="180"/>
        <end position="198"/>
    </location>
</feature>
<dbReference type="InterPro" id="IPR020846">
    <property type="entry name" value="MFS_dom"/>
</dbReference>
<evidence type="ECO:0000256" key="4">
    <source>
        <dbReference type="ARBA" id="ARBA00022989"/>
    </source>
</evidence>
<proteinExistence type="predicted"/>
<feature type="transmembrane region" description="Helical" evidence="6">
    <location>
        <begin position="106"/>
        <end position="128"/>
    </location>
</feature>
<dbReference type="RefSeq" id="WP_073196295.1">
    <property type="nucleotide sequence ID" value="NZ_FQXO01000028.1"/>
</dbReference>
<feature type="transmembrane region" description="Helical" evidence="6">
    <location>
        <begin position="140"/>
        <end position="160"/>
    </location>
</feature>
<keyword evidence="2" id="KW-0813">Transport</keyword>
<accession>A0A1M5U4B6</accession>
<feature type="transmembrane region" description="Helical" evidence="6">
    <location>
        <begin position="398"/>
        <end position="419"/>
    </location>
</feature>
<evidence type="ECO:0000256" key="2">
    <source>
        <dbReference type="ARBA" id="ARBA00022448"/>
    </source>
</evidence>
<evidence type="ECO:0000313" key="9">
    <source>
        <dbReference type="Proteomes" id="UP000183967"/>
    </source>
</evidence>
<dbReference type="SUPFAM" id="SSF103473">
    <property type="entry name" value="MFS general substrate transporter"/>
    <property type="match status" value="1"/>
</dbReference>
<dbReference type="GO" id="GO:0022857">
    <property type="term" value="F:transmembrane transporter activity"/>
    <property type="evidence" value="ECO:0007669"/>
    <property type="project" value="InterPro"/>
</dbReference>
<gene>
    <name evidence="8" type="ORF">SAMN02745135_01259</name>
</gene>
<dbReference type="PANTHER" id="PTHR23520:SF5">
    <property type="entry name" value="TRANSPORTER, PUTATIVE (AFU_ORTHOLOGUE AFUA_3G04000)-RELATED"/>
    <property type="match status" value="1"/>
</dbReference>
<feature type="transmembrane region" description="Helical" evidence="6">
    <location>
        <begin position="323"/>
        <end position="345"/>
    </location>
</feature>
<feature type="domain" description="Major facilitator superfamily (MFS) profile" evidence="7">
    <location>
        <begin position="1"/>
        <end position="422"/>
    </location>
</feature>
<feature type="transmembrane region" description="Helical" evidence="6">
    <location>
        <begin position="357"/>
        <end position="386"/>
    </location>
</feature>
<evidence type="ECO:0000259" key="7">
    <source>
        <dbReference type="PROSITE" id="PS50850"/>
    </source>
</evidence>
<evidence type="ECO:0000256" key="1">
    <source>
        <dbReference type="ARBA" id="ARBA00004651"/>
    </source>
</evidence>
<feature type="transmembrane region" description="Helical" evidence="6">
    <location>
        <begin position="229"/>
        <end position="251"/>
    </location>
</feature>
<evidence type="ECO:0000256" key="5">
    <source>
        <dbReference type="ARBA" id="ARBA00023136"/>
    </source>
</evidence>
<feature type="transmembrane region" description="Helical" evidence="6">
    <location>
        <begin position="51"/>
        <end position="70"/>
    </location>
</feature>
<protein>
    <submittedName>
        <fullName evidence="8">Na+/melibiose symporter</fullName>
    </submittedName>
</protein>
<feature type="transmembrane region" description="Helical" evidence="6">
    <location>
        <begin position="20"/>
        <end position="39"/>
    </location>
</feature>
<comment type="subcellular location">
    <subcellularLocation>
        <location evidence="1">Cell membrane</location>
        <topology evidence="1">Multi-pass membrane protein</topology>
    </subcellularLocation>
</comment>
<keyword evidence="4 6" id="KW-1133">Transmembrane helix</keyword>
<sequence>MDAVISYIKDVKDSSKNAKLFILTNVLFAILMGATWTGLGIIIEKTFNPKVLGTAFAMHTLGMAVSAVPVGRGANKFGYKPVLMAGTIVGAICLILNGFIPNVLLLYVINFIFGLSQGVYEVLPAPCINANTNEKERSSVMAVMFGLYWLAVVIITKTSGNFISIFQSKLGVSELVAYKYYTFISAGIGLLGIFPIMAMDEVDKKERLDVEKKKSTLVQDLKVVANKEVMLYLVYMGFIGLGAGLFCPFFANFFKNGLNLEPTVVGNILSVQYFAMVIGMFVCPLLVKRIGSVVTLGAASLASVPFMLIIVNSDQFGSAMVPVLTAAFFMRSGLMNLAMPVMYSLPLEFVEKEKRAPLAGIISLFSSGTRALSSFIAGRIMIIPAFNVGKYLLDGYRIPYYIAGILYAIATIILLKTYVKKYNRVNEDKNRESQIAA</sequence>
<feature type="transmembrane region" description="Helical" evidence="6">
    <location>
        <begin position="82"/>
        <end position="100"/>
    </location>
</feature>
<dbReference type="Proteomes" id="UP000183967">
    <property type="component" value="Unassembled WGS sequence"/>
</dbReference>
<dbReference type="EMBL" id="FQXO01000028">
    <property type="protein sequence ID" value="SHH57809.1"/>
    <property type="molecule type" value="Genomic_DNA"/>
</dbReference>
<name>A0A1M5U4B6_9FIRM</name>
<feature type="transmembrane region" description="Helical" evidence="6">
    <location>
        <begin position="293"/>
        <end position="311"/>
    </location>
</feature>
<evidence type="ECO:0000256" key="6">
    <source>
        <dbReference type="SAM" id="Phobius"/>
    </source>
</evidence>
<dbReference type="Gene3D" id="1.20.1250.20">
    <property type="entry name" value="MFS general substrate transporter like domains"/>
    <property type="match status" value="2"/>
</dbReference>
<keyword evidence="5 6" id="KW-0472">Membrane</keyword>
<dbReference type="InterPro" id="IPR011701">
    <property type="entry name" value="MFS"/>
</dbReference>